<dbReference type="Pfam" id="PF01381">
    <property type="entry name" value="HTH_3"/>
    <property type="match status" value="1"/>
</dbReference>
<evidence type="ECO:0000256" key="1">
    <source>
        <dbReference type="SAM" id="MobiDB-lite"/>
    </source>
</evidence>
<dbReference type="AlphaFoldDB" id="A0A2U1JKM7"/>
<reference evidence="3 4" key="1">
    <citation type="submission" date="2018-04" db="EMBL/GenBank/DDBJ databases">
        <title>Flavobacterium sp. nov., isolated from glacier ice.</title>
        <authorList>
            <person name="Liu Q."/>
            <person name="Xin Y.-H."/>
        </authorList>
    </citation>
    <scope>NUCLEOTIDE SEQUENCE [LARGE SCALE GENOMIC DNA]</scope>
    <source>
        <strain evidence="3 4">LB2P30</strain>
    </source>
</reference>
<dbReference type="PROSITE" id="PS50943">
    <property type="entry name" value="HTH_CROC1"/>
    <property type="match status" value="1"/>
</dbReference>
<feature type="domain" description="HTH cro/C1-type" evidence="2">
    <location>
        <begin position="32"/>
        <end position="86"/>
    </location>
</feature>
<organism evidence="3 4">
    <name type="scientific">Flavobacterium laiguense</name>
    <dbReference type="NCBI Taxonomy" id="2169409"/>
    <lineage>
        <taxon>Bacteria</taxon>
        <taxon>Pseudomonadati</taxon>
        <taxon>Bacteroidota</taxon>
        <taxon>Flavobacteriia</taxon>
        <taxon>Flavobacteriales</taxon>
        <taxon>Flavobacteriaceae</taxon>
        <taxon>Flavobacterium</taxon>
    </lineage>
</organism>
<evidence type="ECO:0000313" key="3">
    <source>
        <dbReference type="EMBL" id="PWA05707.1"/>
    </source>
</evidence>
<feature type="region of interest" description="Disordered" evidence="1">
    <location>
        <begin position="146"/>
        <end position="177"/>
    </location>
</feature>
<dbReference type="SUPFAM" id="SSF47413">
    <property type="entry name" value="lambda repressor-like DNA-binding domains"/>
    <property type="match status" value="1"/>
</dbReference>
<dbReference type="EMBL" id="QCZH01000033">
    <property type="protein sequence ID" value="PWA05707.1"/>
    <property type="molecule type" value="Genomic_DNA"/>
</dbReference>
<dbReference type="GO" id="GO:0003677">
    <property type="term" value="F:DNA binding"/>
    <property type="evidence" value="ECO:0007669"/>
    <property type="project" value="InterPro"/>
</dbReference>
<dbReference type="InterPro" id="IPR001387">
    <property type="entry name" value="Cro/C1-type_HTH"/>
</dbReference>
<keyword evidence="4" id="KW-1185">Reference proteome</keyword>
<dbReference type="Gene3D" id="1.10.260.40">
    <property type="entry name" value="lambda repressor-like DNA-binding domains"/>
    <property type="match status" value="1"/>
</dbReference>
<dbReference type="CDD" id="cd00093">
    <property type="entry name" value="HTH_XRE"/>
    <property type="match status" value="1"/>
</dbReference>
<accession>A0A2U1JKM7</accession>
<evidence type="ECO:0000259" key="2">
    <source>
        <dbReference type="PROSITE" id="PS50943"/>
    </source>
</evidence>
<dbReference type="InterPro" id="IPR010982">
    <property type="entry name" value="Lambda_DNA-bd_dom_sf"/>
</dbReference>
<sequence length="177" mass="20209">MGQIYGSNFHNTKLKWKLFPCIFTYMSISLRIKELINKEKISQKELSVILKVDPSQISKILQGKLQPTLAQIMEISSIFKVSLDWLCFGTVIADGKKDEDLPNNQNYKELAEARLETIEGLKFKIATFEKDEKATMSEQEVKKLRTMIEDRESSVPRGAVEDPDRPRGSKLGEEIGK</sequence>
<name>A0A2U1JKM7_9FLAO</name>
<comment type="caution">
    <text evidence="3">The sequence shown here is derived from an EMBL/GenBank/DDBJ whole genome shotgun (WGS) entry which is preliminary data.</text>
</comment>
<gene>
    <name evidence="3" type="ORF">DB891_16705</name>
</gene>
<protein>
    <recommendedName>
        <fullName evidence="2">HTH cro/C1-type domain-containing protein</fullName>
    </recommendedName>
</protein>
<dbReference type="SMART" id="SM00530">
    <property type="entry name" value="HTH_XRE"/>
    <property type="match status" value="1"/>
</dbReference>
<proteinExistence type="predicted"/>
<evidence type="ECO:0000313" key="4">
    <source>
        <dbReference type="Proteomes" id="UP000245618"/>
    </source>
</evidence>
<dbReference type="Proteomes" id="UP000245618">
    <property type="component" value="Unassembled WGS sequence"/>
</dbReference>